<evidence type="ECO:0000256" key="1">
    <source>
        <dbReference type="SAM" id="MobiDB-lite"/>
    </source>
</evidence>
<organism evidence="2 3">
    <name type="scientific">Fibrella forsythiae</name>
    <dbReference type="NCBI Taxonomy" id="2817061"/>
    <lineage>
        <taxon>Bacteria</taxon>
        <taxon>Pseudomonadati</taxon>
        <taxon>Bacteroidota</taxon>
        <taxon>Cytophagia</taxon>
        <taxon>Cytophagales</taxon>
        <taxon>Spirosomataceae</taxon>
        <taxon>Fibrella</taxon>
    </lineage>
</organism>
<name>A0ABS3JQW8_9BACT</name>
<accession>A0ABS3JQW8</accession>
<proteinExistence type="predicted"/>
<dbReference type="RefSeq" id="WP_207332339.1">
    <property type="nucleotide sequence ID" value="NZ_JAFMYW010000011.1"/>
</dbReference>
<keyword evidence="3" id="KW-1185">Reference proteome</keyword>
<feature type="region of interest" description="Disordered" evidence="1">
    <location>
        <begin position="46"/>
        <end position="65"/>
    </location>
</feature>
<dbReference type="Proteomes" id="UP000664628">
    <property type="component" value="Unassembled WGS sequence"/>
</dbReference>
<sequence length="112" mass="13109">MVSESRLFVLLEDFEHKVFDLTERVAQQKQRIEQLEREIADQQKTIREQQDLSKRQQKKVVEAPPAFTKSKDLSKLVSSNLPDAVAREEVKQKLDEYIRDIDRCIAHLSTLS</sequence>
<comment type="caution">
    <text evidence="2">The sequence shown here is derived from an EMBL/GenBank/DDBJ whole genome shotgun (WGS) entry which is preliminary data.</text>
</comment>
<evidence type="ECO:0000313" key="3">
    <source>
        <dbReference type="Proteomes" id="UP000664628"/>
    </source>
</evidence>
<dbReference type="EMBL" id="JAFMYW010000011">
    <property type="protein sequence ID" value="MBO0952387.1"/>
    <property type="molecule type" value="Genomic_DNA"/>
</dbReference>
<protein>
    <submittedName>
        <fullName evidence="2">Uncharacterized protein</fullName>
    </submittedName>
</protein>
<reference evidence="2 3" key="1">
    <citation type="submission" date="2021-03" db="EMBL/GenBank/DDBJ databases">
        <title>Fibrella sp. HMF5405 genome sequencing and assembly.</title>
        <authorList>
            <person name="Kang H."/>
            <person name="Kim H."/>
            <person name="Bae S."/>
            <person name="Joh K."/>
        </authorList>
    </citation>
    <scope>NUCLEOTIDE SEQUENCE [LARGE SCALE GENOMIC DNA]</scope>
    <source>
        <strain evidence="2 3">HMF5405</strain>
    </source>
</reference>
<evidence type="ECO:0000313" key="2">
    <source>
        <dbReference type="EMBL" id="MBO0952387.1"/>
    </source>
</evidence>
<gene>
    <name evidence="2" type="ORF">J2I46_27640</name>
</gene>